<accession>A0AAD1SZH4</accession>
<organism evidence="1 2">
    <name type="scientific">Pelobates cultripes</name>
    <name type="common">Western spadefoot toad</name>
    <dbReference type="NCBI Taxonomy" id="61616"/>
    <lineage>
        <taxon>Eukaryota</taxon>
        <taxon>Metazoa</taxon>
        <taxon>Chordata</taxon>
        <taxon>Craniata</taxon>
        <taxon>Vertebrata</taxon>
        <taxon>Euteleostomi</taxon>
        <taxon>Amphibia</taxon>
        <taxon>Batrachia</taxon>
        <taxon>Anura</taxon>
        <taxon>Pelobatoidea</taxon>
        <taxon>Pelobatidae</taxon>
        <taxon>Pelobates</taxon>
    </lineage>
</organism>
<dbReference type="AlphaFoldDB" id="A0AAD1SZH4"/>
<name>A0AAD1SZH4_PELCU</name>
<keyword evidence="2" id="KW-1185">Reference proteome</keyword>
<protein>
    <submittedName>
        <fullName evidence="1">Uncharacterized protein</fullName>
    </submittedName>
</protein>
<proteinExistence type="predicted"/>
<dbReference type="EMBL" id="OW240920">
    <property type="protein sequence ID" value="CAH2315008.1"/>
    <property type="molecule type" value="Genomic_DNA"/>
</dbReference>
<evidence type="ECO:0000313" key="2">
    <source>
        <dbReference type="Proteomes" id="UP001295444"/>
    </source>
</evidence>
<gene>
    <name evidence="1" type="ORF">PECUL_23A001365</name>
</gene>
<sequence length="111" mass="13327">MTDELLPETPAAFLLHKTTMPTQAYIRSFIPRLLNAAKVTIPIFWKQTTTPPLRRWVEEVETTRKFEDMKANTPRKRDRYIQRWFHWLHHTTSDPFQCCLTPNSPKMNERE</sequence>
<reference evidence="1" key="1">
    <citation type="submission" date="2022-03" db="EMBL/GenBank/DDBJ databases">
        <authorList>
            <person name="Alioto T."/>
            <person name="Alioto T."/>
            <person name="Gomez Garrido J."/>
        </authorList>
    </citation>
    <scope>NUCLEOTIDE SEQUENCE</scope>
</reference>
<evidence type="ECO:0000313" key="1">
    <source>
        <dbReference type="EMBL" id="CAH2315008.1"/>
    </source>
</evidence>
<dbReference type="Proteomes" id="UP001295444">
    <property type="component" value="Chromosome 09"/>
</dbReference>